<evidence type="ECO:0000256" key="1">
    <source>
        <dbReference type="SAM" id="MobiDB-lite"/>
    </source>
</evidence>
<accession>A0ABP7JHF0</accession>
<sequence>MLDAAGLDGLDEEGEPDSSRDCSGYRLAGHGDKVEVRYEAADELLAPSYEDAAGQPDRPEHQRLPFRRRIETVMLSAIAEILMAAGNLLSAALRSTAGSSRDTEKTSHESLTAS</sequence>
<evidence type="ECO:0008006" key="4">
    <source>
        <dbReference type="Google" id="ProtNLM"/>
    </source>
</evidence>
<dbReference type="EMBL" id="BAAAZR010000059">
    <property type="protein sequence ID" value="GAA3844188.1"/>
    <property type="molecule type" value="Genomic_DNA"/>
</dbReference>
<organism evidence="2 3">
    <name type="scientific">Sphaerisporangium flaviroseum</name>
    <dbReference type="NCBI Taxonomy" id="509199"/>
    <lineage>
        <taxon>Bacteria</taxon>
        <taxon>Bacillati</taxon>
        <taxon>Actinomycetota</taxon>
        <taxon>Actinomycetes</taxon>
        <taxon>Streptosporangiales</taxon>
        <taxon>Streptosporangiaceae</taxon>
        <taxon>Sphaerisporangium</taxon>
    </lineage>
</organism>
<name>A0ABP7JHF0_9ACTN</name>
<protein>
    <recommendedName>
        <fullName evidence="4">Transposase</fullName>
    </recommendedName>
</protein>
<feature type="region of interest" description="Disordered" evidence="1">
    <location>
        <begin position="95"/>
        <end position="114"/>
    </location>
</feature>
<gene>
    <name evidence="2" type="ORF">GCM10022226_79110</name>
</gene>
<proteinExistence type="predicted"/>
<dbReference type="RefSeq" id="WP_344952880.1">
    <property type="nucleotide sequence ID" value="NZ_BAAAZR010000059.1"/>
</dbReference>
<dbReference type="Proteomes" id="UP001500888">
    <property type="component" value="Unassembled WGS sequence"/>
</dbReference>
<keyword evidence="3" id="KW-1185">Reference proteome</keyword>
<comment type="caution">
    <text evidence="2">The sequence shown here is derived from an EMBL/GenBank/DDBJ whole genome shotgun (WGS) entry which is preliminary data.</text>
</comment>
<feature type="region of interest" description="Disordered" evidence="1">
    <location>
        <begin position="1"/>
        <end position="26"/>
    </location>
</feature>
<evidence type="ECO:0000313" key="2">
    <source>
        <dbReference type="EMBL" id="GAA3844188.1"/>
    </source>
</evidence>
<reference evidence="3" key="1">
    <citation type="journal article" date="2019" name="Int. J. Syst. Evol. Microbiol.">
        <title>The Global Catalogue of Microorganisms (GCM) 10K type strain sequencing project: providing services to taxonomists for standard genome sequencing and annotation.</title>
        <authorList>
            <consortium name="The Broad Institute Genomics Platform"/>
            <consortium name="The Broad Institute Genome Sequencing Center for Infectious Disease"/>
            <person name="Wu L."/>
            <person name="Ma J."/>
        </authorList>
    </citation>
    <scope>NUCLEOTIDE SEQUENCE [LARGE SCALE GENOMIC DNA]</scope>
    <source>
        <strain evidence="3">JCM 16908</strain>
    </source>
</reference>
<evidence type="ECO:0000313" key="3">
    <source>
        <dbReference type="Proteomes" id="UP001500888"/>
    </source>
</evidence>